<feature type="compositionally biased region" description="Acidic residues" evidence="1">
    <location>
        <begin position="61"/>
        <end position="70"/>
    </location>
</feature>
<evidence type="ECO:0008006" key="5">
    <source>
        <dbReference type="Google" id="ProtNLM"/>
    </source>
</evidence>
<name>A0ABR1FAD1_9ASCO</name>
<evidence type="ECO:0000313" key="3">
    <source>
        <dbReference type="EMBL" id="KAK7206806.1"/>
    </source>
</evidence>
<sequence length="590" mass="65855">MVSTEPNNMGFFSRDNSRNGGNTHPLEPASTAEYDGSVTTSGGAHQQQQQHSPPKYGSTDTDADHDDNYEDEHTPDHARNSEDSGEESAPLLISAEDPAVNPLKHFKIRTLRRLSLLFLVFSAIMYFLFLVSMFFTIPKLNTHGGNYYVMMNMLIALGNLAISLQVFAIPTRSGRIINFIMIGFLFLSFILSVSVNKLRHYEGNVLAILVNLWVIFTAAWVLLCNLAVERTRVSLEEIISGRRHGTGSRAQRSCKMWVSLLWALVVFSLILAMVVLITLSLAVDSYDSRISPPGEYVEVEDNLYRIHIYCNRPQRNVNETTPEPTILLEAGSTSAEVFAREWAEREVNDGGSTISDMRYCYWDRPGIAFSDNAPSPMSAGMAIDALSDGLNQIGERGPWILVSHGVGGIYSRIFASRHAGDLYGLVLVDTYNTEYFTDNVGRSSRGFGYWLHGLVSPLGIDKQIGWIFGGRTSEDRIFGRSQSTSGKYNLAKFQEQVAARTFTKNEILAASEILPEMTPIAVISSQQMIEDKAGWADYQRELSQLSNNLVTWEIVEAPHEVWRDDEGRRTISRAVADLRVMTGMVADVEM</sequence>
<feature type="compositionally biased region" description="Basic and acidic residues" evidence="1">
    <location>
        <begin position="71"/>
        <end position="82"/>
    </location>
</feature>
<keyword evidence="2" id="KW-1133">Transmembrane helix</keyword>
<feature type="transmembrane region" description="Helical" evidence="2">
    <location>
        <begin position="205"/>
        <end position="228"/>
    </location>
</feature>
<dbReference type="InterPro" id="IPR029058">
    <property type="entry name" value="AB_hydrolase_fold"/>
</dbReference>
<keyword evidence="2" id="KW-0812">Transmembrane</keyword>
<dbReference type="GeneID" id="90037610"/>
<dbReference type="Proteomes" id="UP001498771">
    <property type="component" value="Unassembled WGS sequence"/>
</dbReference>
<keyword evidence="4" id="KW-1185">Reference proteome</keyword>
<accession>A0ABR1FAD1</accession>
<protein>
    <recommendedName>
        <fullName evidence="5">AB hydrolase-1 domain-containing protein</fullName>
    </recommendedName>
</protein>
<feature type="region of interest" description="Disordered" evidence="1">
    <location>
        <begin position="1"/>
        <end position="89"/>
    </location>
</feature>
<comment type="caution">
    <text evidence="3">The sequence shown here is derived from an EMBL/GenBank/DDBJ whole genome shotgun (WGS) entry which is preliminary data.</text>
</comment>
<dbReference type="Pfam" id="PF10329">
    <property type="entry name" value="DUF2417"/>
    <property type="match status" value="1"/>
</dbReference>
<evidence type="ECO:0000256" key="1">
    <source>
        <dbReference type="SAM" id="MobiDB-lite"/>
    </source>
</evidence>
<feature type="transmembrane region" description="Helical" evidence="2">
    <location>
        <begin position="176"/>
        <end position="193"/>
    </location>
</feature>
<dbReference type="SUPFAM" id="SSF53474">
    <property type="entry name" value="alpha/beta-Hydrolases"/>
    <property type="match status" value="1"/>
</dbReference>
<feature type="transmembrane region" description="Helical" evidence="2">
    <location>
        <begin position="114"/>
        <end position="135"/>
    </location>
</feature>
<evidence type="ECO:0000313" key="4">
    <source>
        <dbReference type="Proteomes" id="UP001498771"/>
    </source>
</evidence>
<dbReference type="EMBL" id="JBBJBU010000002">
    <property type="protein sequence ID" value="KAK7206806.1"/>
    <property type="molecule type" value="Genomic_DNA"/>
</dbReference>
<keyword evidence="2" id="KW-0472">Membrane</keyword>
<evidence type="ECO:0000256" key="2">
    <source>
        <dbReference type="SAM" id="Phobius"/>
    </source>
</evidence>
<dbReference type="InterPro" id="IPR019431">
    <property type="entry name" value="DUF2417"/>
</dbReference>
<dbReference type="Gene3D" id="3.40.50.1820">
    <property type="entry name" value="alpha/beta hydrolase"/>
    <property type="match status" value="1"/>
</dbReference>
<feature type="transmembrane region" description="Helical" evidence="2">
    <location>
        <begin position="257"/>
        <end position="283"/>
    </location>
</feature>
<reference evidence="3 4" key="1">
    <citation type="submission" date="2024-03" db="EMBL/GenBank/DDBJ databases">
        <title>Genome-scale model development and genomic sequencing of the oleaginous clade Lipomyces.</title>
        <authorList>
            <consortium name="Lawrence Berkeley National Laboratory"/>
            <person name="Czajka J.J."/>
            <person name="Han Y."/>
            <person name="Kim J."/>
            <person name="Mondo S.J."/>
            <person name="Hofstad B.A."/>
            <person name="Robles A."/>
            <person name="Haridas S."/>
            <person name="Riley R."/>
            <person name="LaButti K."/>
            <person name="Pangilinan J."/>
            <person name="Andreopoulos W."/>
            <person name="Lipzen A."/>
            <person name="Yan J."/>
            <person name="Wang M."/>
            <person name="Ng V."/>
            <person name="Grigoriev I.V."/>
            <person name="Spatafora J.W."/>
            <person name="Magnuson J.K."/>
            <person name="Baker S.E."/>
            <person name="Pomraning K.R."/>
        </authorList>
    </citation>
    <scope>NUCLEOTIDE SEQUENCE [LARGE SCALE GENOMIC DNA]</scope>
    <source>
        <strain evidence="3 4">Phaff 52-87</strain>
    </source>
</reference>
<organism evidence="3 4">
    <name type="scientific">Myxozyma melibiosi</name>
    <dbReference type="NCBI Taxonomy" id="54550"/>
    <lineage>
        <taxon>Eukaryota</taxon>
        <taxon>Fungi</taxon>
        <taxon>Dikarya</taxon>
        <taxon>Ascomycota</taxon>
        <taxon>Saccharomycotina</taxon>
        <taxon>Lipomycetes</taxon>
        <taxon>Lipomycetales</taxon>
        <taxon>Lipomycetaceae</taxon>
        <taxon>Myxozyma</taxon>
    </lineage>
</organism>
<gene>
    <name evidence="3" type="ORF">BZA70DRAFT_275112</name>
</gene>
<dbReference type="RefSeq" id="XP_064769839.1">
    <property type="nucleotide sequence ID" value="XM_064912098.1"/>
</dbReference>
<proteinExistence type="predicted"/>
<feature type="transmembrane region" description="Helical" evidence="2">
    <location>
        <begin position="147"/>
        <end position="169"/>
    </location>
</feature>